<sequence>MSSIFGIFNIGKLALFANQRALSVTSQNIANVNTPGYTRQQAIFSSTPPMNSAPGQLGTGVQITEVRRVFDQFIQDQLTAQQSNLGRFGVERGALGRVEAVFNDSDGVGLHQSLSEFFAAFHDLANNPQGLPERVSLMEQARTLSANFTQMNDQLRQIRKDLNTEVEGVLGEVNTLATQIADLNGQIAQVTISGQNANDLRDQRERLLQDLAEKINFSSFENDLGEVSILIGGKLLAESTASFTLRGVVSQDNAGFADVGYDPGTGTITDITSFIENGRLKGLIDLRDTILPGYINQLDQMAAAIVNEVNQQHRAGYGLDGSTGNDFFSPLAPTVTELSGNAGSGTIAATVNDPSLLTLDSYQLTFAGANYTIQNLRTGSSATAAYVDPTTVTFEGIQIAMSGAPANGDTFEISAHQGMSGSIALSAIDPNEIAASSTAAGVPGDNSNALLLAQLQEKEVTGLANATFQDFYSQYVGEVGSRSRLAQRSLLAEQVIDENLLHQREEISGVSLDEETANLIKFQRAFEASARLISVADELLQTILAIKR</sequence>
<dbReference type="GO" id="GO:0005576">
    <property type="term" value="C:extracellular region"/>
    <property type="evidence" value="ECO:0007669"/>
    <property type="project" value="UniProtKB-SubCell"/>
</dbReference>
<dbReference type="InterPro" id="IPR002371">
    <property type="entry name" value="FlgK"/>
</dbReference>
<dbReference type="Pfam" id="PF06429">
    <property type="entry name" value="Flg_bbr_C"/>
    <property type="match status" value="1"/>
</dbReference>
<keyword evidence="12" id="KW-0969">Cilium</keyword>
<evidence type="ECO:0000256" key="2">
    <source>
        <dbReference type="ARBA" id="ARBA00004613"/>
    </source>
</evidence>
<name>A0A7X6DTK5_9BACT</name>
<feature type="domain" description="Flagellar basal body rod protein N-terminal" evidence="8">
    <location>
        <begin position="14"/>
        <end position="38"/>
    </location>
</feature>
<evidence type="ECO:0000256" key="7">
    <source>
        <dbReference type="RuleBase" id="RU362065"/>
    </source>
</evidence>
<evidence type="ECO:0000259" key="9">
    <source>
        <dbReference type="Pfam" id="PF06429"/>
    </source>
</evidence>
<dbReference type="SUPFAM" id="SSF64518">
    <property type="entry name" value="Phase 1 flagellin"/>
    <property type="match status" value="1"/>
</dbReference>
<feature type="domain" description="Flagellar hook-associated protein 1 D2-like" evidence="10">
    <location>
        <begin position="339"/>
        <end position="413"/>
    </location>
</feature>
<dbReference type="AlphaFoldDB" id="A0A7X6DTK5"/>
<dbReference type="PRINTS" id="PR01005">
    <property type="entry name" value="FLGHOOKAP1"/>
</dbReference>
<organism evidence="12 13">
    <name type="scientific">Candidatus Manganitrophus noduliformans</name>
    <dbReference type="NCBI Taxonomy" id="2606439"/>
    <lineage>
        <taxon>Bacteria</taxon>
        <taxon>Pseudomonadati</taxon>
        <taxon>Nitrospirota</taxon>
        <taxon>Nitrospiria</taxon>
        <taxon>Candidatus Troglogloeales</taxon>
        <taxon>Candidatus Manganitrophaceae</taxon>
        <taxon>Candidatus Manganitrophus</taxon>
    </lineage>
</organism>
<accession>A0A7X6DTK5</accession>
<feature type="domain" description="Flagellar basal-body/hook protein C-terminal" evidence="9">
    <location>
        <begin position="506"/>
        <end position="545"/>
    </location>
</feature>
<evidence type="ECO:0000256" key="1">
    <source>
        <dbReference type="ARBA" id="ARBA00004365"/>
    </source>
</evidence>
<evidence type="ECO:0000259" key="10">
    <source>
        <dbReference type="Pfam" id="PF21158"/>
    </source>
</evidence>
<keyword evidence="12" id="KW-0282">Flagellum</keyword>
<dbReference type="NCBIfam" id="TIGR02492">
    <property type="entry name" value="flgK_ends"/>
    <property type="match status" value="1"/>
</dbReference>
<keyword evidence="12" id="KW-0966">Cell projection</keyword>
<dbReference type="InterPro" id="IPR053927">
    <property type="entry name" value="FlgK_helical"/>
</dbReference>
<comment type="subcellular location">
    <subcellularLocation>
        <location evidence="1 7">Bacterial flagellum</location>
    </subcellularLocation>
    <subcellularLocation>
        <location evidence="2 7">Secreted</location>
    </subcellularLocation>
</comment>
<evidence type="ECO:0000256" key="4">
    <source>
        <dbReference type="ARBA" id="ARBA00016244"/>
    </source>
</evidence>
<protein>
    <recommendedName>
        <fullName evidence="4 7">Flagellar hook-associated protein 1</fullName>
        <shortName evidence="7">HAP1</shortName>
    </recommendedName>
</protein>
<reference evidence="12 13" key="1">
    <citation type="journal article" date="2020" name="Nature">
        <title>Bacterial chemolithoautotrophy via manganese oxidation.</title>
        <authorList>
            <person name="Yu H."/>
            <person name="Leadbetter J.R."/>
        </authorList>
    </citation>
    <scope>NUCLEOTIDE SEQUENCE [LARGE SCALE GENOMIC DNA]</scope>
    <source>
        <strain evidence="12 13">Mn-1</strain>
    </source>
</reference>
<dbReference type="InterPro" id="IPR010930">
    <property type="entry name" value="Flg_bb/hook_C_dom"/>
</dbReference>
<dbReference type="Pfam" id="PF21158">
    <property type="entry name" value="flgK_1st_1"/>
    <property type="match status" value="1"/>
</dbReference>
<evidence type="ECO:0000259" key="8">
    <source>
        <dbReference type="Pfam" id="PF00460"/>
    </source>
</evidence>
<evidence type="ECO:0000259" key="11">
    <source>
        <dbReference type="Pfam" id="PF22638"/>
    </source>
</evidence>
<dbReference type="GO" id="GO:0005198">
    <property type="term" value="F:structural molecule activity"/>
    <property type="evidence" value="ECO:0007669"/>
    <property type="project" value="UniProtKB-UniRule"/>
</dbReference>
<dbReference type="GO" id="GO:0044780">
    <property type="term" value="P:bacterial-type flagellum assembly"/>
    <property type="evidence" value="ECO:0007669"/>
    <property type="project" value="InterPro"/>
</dbReference>
<dbReference type="PANTHER" id="PTHR30033">
    <property type="entry name" value="FLAGELLAR HOOK-ASSOCIATED PROTEIN 1"/>
    <property type="match status" value="1"/>
</dbReference>
<keyword evidence="5 7" id="KW-0964">Secreted</keyword>
<dbReference type="Pfam" id="PF00460">
    <property type="entry name" value="Flg_bb_rod"/>
    <property type="match status" value="1"/>
</dbReference>
<dbReference type="GO" id="GO:0009424">
    <property type="term" value="C:bacterial-type flagellum hook"/>
    <property type="evidence" value="ECO:0007669"/>
    <property type="project" value="UniProtKB-UniRule"/>
</dbReference>
<dbReference type="InterPro" id="IPR049119">
    <property type="entry name" value="FlgK_D2-like"/>
</dbReference>
<gene>
    <name evidence="7 12" type="primary">flgK</name>
    <name evidence="12" type="ORF">MNODULE_20265</name>
</gene>
<comment type="caution">
    <text evidence="12">The sequence shown here is derived from an EMBL/GenBank/DDBJ whole genome shotgun (WGS) entry which is preliminary data.</text>
</comment>
<evidence type="ECO:0000256" key="3">
    <source>
        <dbReference type="ARBA" id="ARBA00009677"/>
    </source>
</evidence>
<evidence type="ECO:0000256" key="5">
    <source>
        <dbReference type="ARBA" id="ARBA00022525"/>
    </source>
</evidence>
<dbReference type="InterPro" id="IPR001444">
    <property type="entry name" value="Flag_bb_rod_N"/>
</dbReference>
<dbReference type="PANTHER" id="PTHR30033:SF1">
    <property type="entry name" value="FLAGELLAR HOOK-ASSOCIATED PROTEIN 1"/>
    <property type="match status" value="1"/>
</dbReference>
<dbReference type="RefSeq" id="WP_168063040.1">
    <property type="nucleotide sequence ID" value="NZ_VTOW01000005.1"/>
</dbReference>
<dbReference type="Pfam" id="PF22638">
    <property type="entry name" value="FlgK_D1"/>
    <property type="match status" value="1"/>
</dbReference>
<proteinExistence type="inferred from homology"/>
<dbReference type="Proteomes" id="UP000534783">
    <property type="component" value="Unassembled WGS sequence"/>
</dbReference>
<evidence type="ECO:0000313" key="12">
    <source>
        <dbReference type="EMBL" id="NKE73094.1"/>
    </source>
</evidence>
<feature type="domain" description="Flagellar hook-associated protein FlgK helical" evidence="11">
    <location>
        <begin position="96"/>
        <end position="328"/>
    </location>
</feature>
<keyword evidence="6 7" id="KW-0975">Bacterial flagellum</keyword>
<comment type="similarity">
    <text evidence="3 7">Belongs to the flagella basal body rod proteins family.</text>
</comment>
<evidence type="ECO:0000313" key="13">
    <source>
        <dbReference type="Proteomes" id="UP000534783"/>
    </source>
</evidence>
<keyword evidence="13" id="KW-1185">Reference proteome</keyword>
<dbReference type="EMBL" id="VTOW01000005">
    <property type="protein sequence ID" value="NKE73094.1"/>
    <property type="molecule type" value="Genomic_DNA"/>
</dbReference>
<evidence type="ECO:0000256" key="6">
    <source>
        <dbReference type="ARBA" id="ARBA00023143"/>
    </source>
</evidence>